<keyword evidence="3" id="KW-1185">Reference proteome</keyword>
<reference evidence="2" key="1">
    <citation type="journal article" date="2022" name="bioRxiv">
        <title>Sequencing and chromosome-scale assembly of the giantPleurodeles waltlgenome.</title>
        <authorList>
            <person name="Brown T."/>
            <person name="Elewa A."/>
            <person name="Iarovenko S."/>
            <person name="Subramanian E."/>
            <person name="Araus A.J."/>
            <person name="Petzold A."/>
            <person name="Susuki M."/>
            <person name="Suzuki K.-i.T."/>
            <person name="Hayashi T."/>
            <person name="Toyoda A."/>
            <person name="Oliveira C."/>
            <person name="Osipova E."/>
            <person name="Leigh N.D."/>
            <person name="Simon A."/>
            <person name="Yun M.H."/>
        </authorList>
    </citation>
    <scope>NUCLEOTIDE SEQUENCE</scope>
    <source>
        <strain evidence="2">20211129_DDA</strain>
        <tissue evidence="2">Liver</tissue>
    </source>
</reference>
<evidence type="ECO:0000313" key="2">
    <source>
        <dbReference type="EMBL" id="KAJ1079949.1"/>
    </source>
</evidence>
<dbReference type="EMBL" id="JANPWB010000016">
    <property type="protein sequence ID" value="KAJ1079949.1"/>
    <property type="molecule type" value="Genomic_DNA"/>
</dbReference>
<dbReference type="AlphaFoldDB" id="A0AAV7KP76"/>
<gene>
    <name evidence="2" type="ORF">NDU88_000171</name>
</gene>
<proteinExistence type="predicted"/>
<evidence type="ECO:0000313" key="3">
    <source>
        <dbReference type="Proteomes" id="UP001066276"/>
    </source>
</evidence>
<evidence type="ECO:0000256" key="1">
    <source>
        <dbReference type="SAM" id="MobiDB-lite"/>
    </source>
</evidence>
<comment type="caution">
    <text evidence="2">The sequence shown here is derived from an EMBL/GenBank/DDBJ whole genome shotgun (WGS) entry which is preliminary data.</text>
</comment>
<dbReference type="Proteomes" id="UP001066276">
    <property type="component" value="Chromosome 12"/>
</dbReference>
<feature type="region of interest" description="Disordered" evidence="1">
    <location>
        <begin position="27"/>
        <end position="129"/>
    </location>
</feature>
<protein>
    <submittedName>
        <fullName evidence="2">Uncharacterized protein</fullName>
    </submittedName>
</protein>
<organism evidence="2 3">
    <name type="scientific">Pleurodeles waltl</name>
    <name type="common">Iberian ribbed newt</name>
    <dbReference type="NCBI Taxonomy" id="8319"/>
    <lineage>
        <taxon>Eukaryota</taxon>
        <taxon>Metazoa</taxon>
        <taxon>Chordata</taxon>
        <taxon>Craniata</taxon>
        <taxon>Vertebrata</taxon>
        <taxon>Euteleostomi</taxon>
        <taxon>Amphibia</taxon>
        <taxon>Batrachia</taxon>
        <taxon>Caudata</taxon>
        <taxon>Salamandroidea</taxon>
        <taxon>Salamandridae</taxon>
        <taxon>Pleurodelinae</taxon>
        <taxon>Pleurodeles</taxon>
    </lineage>
</organism>
<sequence length="129" mass="13452">MFNRCIADAGKEVSGAEMSVARSLHSIETVVSPGGPRETQTRAESVPPPPPPHLTAHGSGGGSRAGTSGQRQSRAPLARTLRQPDAHPQEARAASLAPSPAPDWRKGQARPGHVQPVTPELAATNFTEV</sequence>
<name>A0AAV7KP76_PLEWA</name>
<accession>A0AAV7KP76</accession>